<gene>
    <name evidence="1" type="ORF">SAY86_017843</name>
</gene>
<dbReference type="Proteomes" id="UP001346149">
    <property type="component" value="Unassembled WGS sequence"/>
</dbReference>
<organism evidence="1 2">
    <name type="scientific">Trapa natans</name>
    <name type="common">Water chestnut</name>
    <dbReference type="NCBI Taxonomy" id="22666"/>
    <lineage>
        <taxon>Eukaryota</taxon>
        <taxon>Viridiplantae</taxon>
        <taxon>Streptophyta</taxon>
        <taxon>Embryophyta</taxon>
        <taxon>Tracheophyta</taxon>
        <taxon>Spermatophyta</taxon>
        <taxon>Magnoliopsida</taxon>
        <taxon>eudicotyledons</taxon>
        <taxon>Gunneridae</taxon>
        <taxon>Pentapetalae</taxon>
        <taxon>rosids</taxon>
        <taxon>malvids</taxon>
        <taxon>Myrtales</taxon>
        <taxon>Lythraceae</taxon>
        <taxon>Trapa</taxon>
    </lineage>
</organism>
<proteinExistence type="predicted"/>
<evidence type="ECO:0000313" key="1">
    <source>
        <dbReference type="EMBL" id="KAK4790539.1"/>
    </source>
</evidence>
<reference evidence="1 2" key="1">
    <citation type="journal article" date="2023" name="Hortic Res">
        <title>Pangenome of water caltrop reveals structural variations and asymmetric subgenome divergence after allopolyploidization.</title>
        <authorList>
            <person name="Zhang X."/>
            <person name="Chen Y."/>
            <person name="Wang L."/>
            <person name="Yuan Y."/>
            <person name="Fang M."/>
            <person name="Shi L."/>
            <person name="Lu R."/>
            <person name="Comes H.P."/>
            <person name="Ma Y."/>
            <person name="Chen Y."/>
            <person name="Huang G."/>
            <person name="Zhou Y."/>
            <person name="Zheng Z."/>
            <person name="Qiu Y."/>
        </authorList>
    </citation>
    <scope>NUCLEOTIDE SEQUENCE [LARGE SCALE GENOMIC DNA]</scope>
    <source>
        <strain evidence="1">F231</strain>
    </source>
</reference>
<name>A0AAN7LRZ3_TRANT</name>
<dbReference type="AlphaFoldDB" id="A0AAN7LRZ3"/>
<keyword evidence="2" id="KW-1185">Reference proteome</keyword>
<comment type="caution">
    <text evidence="1">The sequence shown here is derived from an EMBL/GenBank/DDBJ whole genome shotgun (WGS) entry which is preliminary data.</text>
</comment>
<accession>A0AAN7LRZ3</accession>
<dbReference type="EMBL" id="JAXQNO010000010">
    <property type="protein sequence ID" value="KAK4790539.1"/>
    <property type="molecule type" value="Genomic_DNA"/>
</dbReference>
<protein>
    <submittedName>
        <fullName evidence="1">Uncharacterized protein</fullName>
    </submittedName>
</protein>
<sequence>MFLFRNKHIIIDLGTGNGVQRCKLLAGRPDYLQVCAVQYPQCFGAKKISSMPIFSLLCHTLGKKCISLKILKVSQFLTSFGCTSSSVLIYAFL</sequence>
<evidence type="ECO:0000313" key="2">
    <source>
        <dbReference type="Proteomes" id="UP001346149"/>
    </source>
</evidence>